<dbReference type="Proteomes" id="UP000250321">
    <property type="component" value="Unassembled WGS sequence"/>
</dbReference>
<name>A0A314UP40_PRUYE</name>
<accession>A0A314UP40</accession>
<dbReference type="EMBL" id="PJQY01003291">
    <property type="protein sequence ID" value="PQM38668.1"/>
    <property type="molecule type" value="Genomic_DNA"/>
</dbReference>
<gene>
    <name evidence="2" type="ORF">Pyn_11604</name>
</gene>
<reference evidence="2 3" key="1">
    <citation type="submission" date="2018-02" db="EMBL/GenBank/DDBJ databases">
        <title>Draft genome of wild Prunus yedoensis var. nudiflora.</title>
        <authorList>
            <person name="Baek S."/>
            <person name="Kim J.-H."/>
            <person name="Choi K."/>
            <person name="Kim G.-B."/>
            <person name="Cho A."/>
            <person name="Jang H."/>
            <person name="Shin C.-H."/>
            <person name="Yu H.-J."/>
            <person name="Mun J.-H."/>
        </authorList>
    </citation>
    <scope>NUCLEOTIDE SEQUENCE [LARGE SCALE GENOMIC DNA]</scope>
    <source>
        <strain evidence="3">cv. Jeju island</strain>
        <tissue evidence="2">Leaf</tissue>
    </source>
</reference>
<protein>
    <submittedName>
        <fullName evidence="2">Uncharacterized protein</fullName>
    </submittedName>
</protein>
<proteinExistence type="predicted"/>
<dbReference type="AlphaFoldDB" id="A0A314UP40"/>
<organism evidence="2 3">
    <name type="scientific">Prunus yedoensis var. nudiflora</name>
    <dbReference type="NCBI Taxonomy" id="2094558"/>
    <lineage>
        <taxon>Eukaryota</taxon>
        <taxon>Viridiplantae</taxon>
        <taxon>Streptophyta</taxon>
        <taxon>Embryophyta</taxon>
        <taxon>Tracheophyta</taxon>
        <taxon>Spermatophyta</taxon>
        <taxon>Magnoliopsida</taxon>
        <taxon>eudicotyledons</taxon>
        <taxon>Gunneridae</taxon>
        <taxon>Pentapetalae</taxon>
        <taxon>rosids</taxon>
        <taxon>fabids</taxon>
        <taxon>Rosales</taxon>
        <taxon>Rosaceae</taxon>
        <taxon>Amygdaloideae</taxon>
        <taxon>Amygdaleae</taxon>
        <taxon>Prunus</taxon>
    </lineage>
</organism>
<evidence type="ECO:0000256" key="1">
    <source>
        <dbReference type="SAM" id="MobiDB-lite"/>
    </source>
</evidence>
<feature type="region of interest" description="Disordered" evidence="1">
    <location>
        <begin position="22"/>
        <end position="70"/>
    </location>
</feature>
<evidence type="ECO:0000313" key="3">
    <source>
        <dbReference type="Proteomes" id="UP000250321"/>
    </source>
</evidence>
<keyword evidence="3" id="KW-1185">Reference proteome</keyword>
<evidence type="ECO:0000313" key="2">
    <source>
        <dbReference type="EMBL" id="PQM38668.1"/>
    </source>
</evidence>
<sequence length="369" mass="39726">MLPQRPCYSSSLWPLSAVKKLTRRRKLPSRRTGIGTHEQGSSHGVNSTEEDLDEDEYYSRDEGSYPDADTCLEERDTLDMPPRLANSPERCVVLTTVDATYPSSELGPSPPAADTLQAADEVEGAPQGVEGVPFTLPIDTALPAATIPAPAPLDIVASTTPDLPAASTLASALLDIAAGTTSGLPAVSIPGDALDVGHQIGSASKIPAAECLSEKGMSWQDWETSFMAFKAFFDGGVKVLRSIDELLPLCYRFNGYAVFLGAFVYPETIGALRKFMDKYGCFAEATSVTSSFSRGAAFRALGLVLHGMDTMELLDITDHRLLCWRDAICEAMALGFPVDLLLNLVRDLARAVFGARAIDSMRSLWVLTR</sequence>
<dbReference type="OrthoDB" id="997337at2759"/>
<feature type="compositionally biased region" description="Polar residues" evidence="1">
    <location>
        <begin position="38"/>
        <end position="47"/>
    </location>
</feature>
<comment type="caution">
    <text evidence="2">The sequence shown here is derived from an EMBL/GenBank/DDBJ whole genome shotgun (WGS) entry which is preliminary data.</text>
</comment>